<dbReference type="InterPro" id="IPR025202">
    <property type="entry name" value="PLD-like_dom"/>
</dbReference>
<dbReference type="Gene3D" id="3.30.870.10">
    <property type="entry name" value="Endonuclease Chain A"/>
    <property type="match status" value="2"/>
</dbReference>
<dbReference type="RefSeq" id="WP_005793215.1">
    <property type="nucleotide sequence ID" value="NZ_ACQT01000008.1"/>
</dbReference>
<organism evidence="3 4">
    <name type="scientific">Acidovorax delafieldii 2AN</name>
    <dbReference type="NCBI Taxonomy" id="573060"/>
    <lineage>
        <taxon>Bacteria</taxon>
        <taxon>Pseudomonadati</taxon>
        <taxon>Pseudomonadota</taxon>
        <taxon>Betaproteobacteria</taxon>
        <taxon>Burkholderiales</taxon>
        <taxon>Comamonadaceae</taxon>
        <taxon>Acidovorax</taxon>
    </lineage>
</organism>
<evidence type="ECO:0000313" key="4">
    <source>
        <dbReference type="Proteomes" id="UP000003856"/>
    </source>
</evidence>
<name>C5T0X7_ACIDE</name>
<feature type="domain" description="PLD phosphodiesterase" evidence="2">
    <location>
        <begin position="508"/>
        <end position="535"/>
    </location>
</feature>
<evidence type="ECO:0000313" key="3">
    <source>
        <dbReference type="EMBL" id="EER61831.1"/>
    </source>
</evidence>
<evidence type="ECO:0000259" key="2">
    <source>
        <dbReference type="PROSITE" id="PS50035"/>
    </source>
</evidence>
<dbReference type="InterPro" id="IPR001736">
    <property type="entry name" value="PLipase_D/transphosphatidylase"/>
</dbReference>
<comment type="caution">
    <text evidence="3">The sequence shown here is derived from an EMBL/GenBank/DDBJ whole genome shotgun (WGS) entry which is preliminary data.</text>
</comment>
<proteinExistence type="predicted"/>
<dbReference type="SUPFAM" id="SSF56024">
    <property type="entry name" value="Phospholipase D/nuclease"/>
    <property type="match status" value="2"/>
</dbReference>
<evidence type="ECO:0000256" key="1">
    <source>
        <dbReference type="SAM" id="MobiDB-lite"/>
    </source>
</evidence>
<dbReference type="PATRIC" id="fig|573060.9.peg.4610"/>
<dbReference type="OrthoDB" id="9814092at2"/>
<keyword evidence="4" id="KW-1185">Reference proteome</keyword>
<reference evidence="3 4" key="1">
    <citation type="submission" date="2009-05" db="EMBL/GenBank/DDBJ databases">
        <title>The draft genome of Acidovorax delafieldii 2AN.</title>
        <authorList>
            <consortium name="US DOE Joint Genome Institute (JGI-PGF)"/>
            <person name="Lucas S."/>
            <person name="Copeland A."/>
            <person name="Lapidus A."/>
            <person name="Glavina del Rio T."/>
            <person name="Tice H."/>
            <person name="Bruce D."/>
            <person name="Goodwin L."/>
            <person name="Pitluck S."/>
            <person name="Larimer F."/>
            <person name="Land M.L."/>
            <person name="Hauser L."/>
            <person name="Shelobolina E.S."/>
            <person name="Picardal F."/>
            <person name="Roden E."/>
            <person name="Emerson D."/>
        </authorList>
    </citation>
    <scope>NUCLEOTIDE SEQUENCE [LARGE SCALE GENOMIC DNA]</scope>
    <source>
        <strain evidence="3 4">2AN</strain>
    </source>
</reference>
<dbReference type="GO" id="GO:0032049">
    <property type="term" value="P:cardiolipin biosynthetic process"/>
    <property type="evidence" value="ECO:0007669"/>
    <property type="project" value="UniProtKB-ARBA"/>
</dbReference>
<dbReference type="EMBL" id="ACQT01000008">
    <property type="protein sequence ID" value="EER61831.1"/>
    <property type="molecule type" value="Genomic_DNA"/>
</dbReference>
<dbReference type="PANTHER" id="PTHR21248:SF12">
    <property type="entry name" value="CARDIOLIPIN SYNTHASE C"/>
    <property type="match status" value="1"/>
</dbReference>
<dbReference type="PANTHER" id="PTHR21248">
    <property type="entry name" value="CARDIOLIPIN SYNTHASE"/>
    <property type="match status" value="1"/>
</dbReference>
<dbReference type="CDD" id="cd09113">
    <property type="entry name" value="PLDc_ymdC_like_2"/>
    <property type="match status" value="1"/>
</dbReference>
<feature type="domain" description="PLD phosphodiesterase" evidence="2">
    <location>
        <begin position="183"/>
        <end position="210"/>
    </location>
</feature>
<dbReference type="Pfam" id="PF13091">
    <property type="entry name" value="PLDc_2"/>
    <property type="match status" value="2"/>
</dbReference>
<accession>C5T0X7</accession>
<dbReference type="GO" id="GO:0030572">
    <property type="term" value="F:phosphatidyltransferase activity"/>
    <property type="evidence" value="ECO:0007669"/>
    <property type="project" value="UniProtKB-ARBA"/>
</dbReference>
<sequence>MPLTLATGSLSPLLHRGRQLLWLAILVPVLCGCAELPKDVQRPVSTALESPTGTPLATLVVERRTAAKARFDSGFLLLAGPQAAYSSRLALVEAAHKTLDLQYYAIHADASAERLLLGVVAAARRGVRVRVLLDDYHSAGKNAQVMRLAFEPNIEMRMFNPVAGARGSTLGRMFSALGDFSRVQQRMHNKLFIADNAMGVAGGRNLGDAYFGNDESGNFVDLDVLAAGPIVKELSRSFDSYWNNERAYPVQSLITKEELESLRPAASSPGGDAAPAASTVAASPVPAASAPGAAASTALATDASEAQRSQVWDQKPMDLGTAQFTWAPAVVLVDKPAKIPADGPPGDSASTAGVPPTPSPRATVAAQRRGAKAFASAAQATASAAASGTVPAAAAAPNATASDKEDTVVDGLLQLMGRARRDLLIVSPYFVPGPEITAALAAARAKGVRVRVLTNSLASNDAPIAHVGYARHRRELLAMGVDLYEMHSEVTNVRSAFGASGAGSNGSSRAMLHSKLLIMDQRLLAVGSMNLDMRSQKQNTEIALLIRSADLSRQAGGRIEQALRDSAWHVEQQAHGGLVWRAPEGSELQDATSEPGASAPLRWLLQLLGPLAPDHLL</sequence>
<dbReference type="CDD" id="cd09111">
    <property type="entry name" value="PLDc_ymdC_like_1"/>
    <property type="match status" value="1"/>
</dbReference>
<gene>
    <name evidence="3" type="ORF">AcdelDRAFT_0557</name>
</gene>
<dbReference type="SMART" id="SM00155">
    <property type="entry name" value="PLDc"/>
    <property type="match status" value="2"/>
</dbReference>
<dbReference type="AlphaFoldDB" id="C5T0X7"/>
<dbReference type="PROSITE" id="PS50035">
    <property type="entry name" value="PLD"/>
    <property type="match status" value="2"/>
</dbReference>
<protein>
    <submittedName>
        <fullName evidence="3">Phospholipase D/Transphosphatidylase</fullName>
    </submittedName>
</protein>
<feature type="region of interest" description="Disordered" evidence="1">
    <location>
        <begin position="337"/>
        <end position="368"/>
    </location>
</feature>
<dbReference type="Proteomes" id="UP000003856">
    <property type="component" value="Unassembled WGS sequence"/>
</dbReference>